<dbReference type="GO" id="GO:0006031">
    <property type="term" value="P:chitin biosynthetic process"/>
    <property type="evidence" value="ECO:0007669"/>
    <property type="project" value="UniProtKB-UniRule"/>
</dbReference>
<dbReference type="GO" id="GO:0004100">
    <property type="term" value="F:chitin synthase activity"/>
    <property type="evidence" value="ECO:0007669"/>
    <property type="project" value="UniProtKB-UniRule"/>
</dbReference>
<organism evidence="11 12">
    <name type="scientific">Penicillium atrosanguineum</name>
    <dbReference type="NCBI Taxonomy" id="1132637"/>
    <lineage>
        <taxon>Eukaryota</taxon>
        <taxon>Fungi</taxon>
        <taxon>Dikarya</taxon>
        <taxon>Ascomycota</taxon>
        <taxon>Pezizomycotina</taxon>
        <taxon>Eurotiomycetes</taxon>
        <taxon>Eurotiomycetidae</taxon>
        <taxon>Eurotiales</taxon>
        <taxon>Aspergillaceae</taxon>
        <taxon>Penicillium</taxon>
    </lineage>
</organism>
<feature type="transmembrane region" description="Helical" evidence="9">
    <location>
        <begin position="733"/>
        <end position="752"/>
    </location>
</feature>
<evidence type="ECO:0000256" key="7">
    <source>
        <dbReference type="ARBA" id="ARBA00022989"/>
    </source>
</evidence>
<comment type="function">
    <text evidence="9">Polymerizes chitin, a structural polymer of the cell wall and septum, by transferring the sugar moiety of UDP-GlcNAc to the non-reducing end of the growing chitin polymer.</text>
</comment>
<dbReference type="Pfam" id="PF08407">
    <property type="entry name" value="Chitin_synth_1N"/>
    <property type="match status" value="1"/>
</dbReference>
<reference evidence="11" key="1">
    <citation type="submission" date="2022-12" db="EMBL/GenBank/DDBJ databases">
        <authorList>
            <person name="Petersen C."/>
        </authorList>
    </citation>
    <scope>NUCLEOTIDE SEQUENCE</scope>
    <source>
        <strain evidence="11">IBT 21472</strain>
    </source>
</reference>
<dbReference type="Pfam" id="PF01644">
    <property type="entry name" value="Chitin_synth_1"/>
    <property type="match status" value="1"/>
</dbReference>
<feature type="transmembrane region" description="Helical" evidence="9">
    <location>
        <begin position="605"/>
        <end position="627"/>
    </location>
</feature>
<dbReference type="PANTHER" id="PTHR22914">
    <property type="entry name" value="CHITIN SYNTHASE"/>
    <property type="match status" value="1"/>
</dbReference>
<evidence type="ECO:0000256" key="1">
    <source>
        <dbReference type="ARBA" id="ARBA00004651"/>
    </source>
</evidence>
<keyword evidence="12" id="KW-1185">Reference proteome</keyword>
<reference evidence="11" key="2">
    <citation type="journal article" date="2023" name="IMA Fungus">
        <title>Comparative genomic study of the Penicillium genus elucidates a diverse pangenome and 15 lateral gene transfer events.</title>
        <authorList>
            <person name="Petersen C."/>
            <person name="Sorensen T."/>
            <person name="Nielsen M.R."/>
            <person name="Sondergaard T.E."/>
            <person name="Sorensen J.L."/>
            <person name="Fitzpatrick D.A."/>
            <person name="Frisvad J.C."/>
            <person name="Nielsen K.L."/>
        </authorList>
    </citation>
    <scope>NUCLEOTIDE SEQUENCE</scope>
    <source>
        <strain evidence="11">IBT 21472</strain>
    </source>
</reference>
<proteinExistence type="inferred from homology"/>
<evidence type="ECO:0000256" key="2">
    <source>
        <dbReference type="ARBA" id="ARBA00012543"/>
    </source>
</evidence>
<comment type="similarity">
    <text evidence="9">Belongs to the chitin synthase family.</text>
</comment>
<feature type="transmembrane region" description="Helical" evidence="9">
    <location>
        <begin position="556"/>
        <end position="579"/>
    </location>
</feature>
<keyword evidence="5 9" id="KW-0808">Transferase</keyword>
<dbReference type="GO" id="GO:0005886">
    <property type="term" value="C:plasma membrane"/>
    <property type="evidence" value="ECO:0007669"/>
    <property type="project" value="UniProtKB-SubCell"/>
</dbReference>
<dbReference type="Proteomes" id="UP001147746">
    <property type="component" value="Unassembled WGS sequence"/>
</dbReference>
<evidence type="ECO:0000256" key="6">
    <source>
        <dbReference type="ARBA" id="ARBA00022692"/>
    </source>
</evidence>
<dbReference type="GO" id="GO:0030428">
    <property type="term" value="C:cell septum"/>
    <property type="evidence" value="ECO:0007669"/>
    <property type="project" value="TreeGrafter"/>
</dbReference>
<keyword evidence="3 9" id="KW-1003">Cell membrane</keyword>
<dbReference type="InterPro" id="IPR013616">
    <property type="entry name" value="Chitin_synth_N"/>
</dbReference>
<keyword evidence="8 9" id="KW-0472">Membrane</keyword>
<accession>A0A9W9PWX8</accession>
<dbReference type="OrthoDB" id="370884at2759"/>
<feature type="transmembrane region" description="Helical" evidence="9">
    <location>
        <begin position="525"/>
        <end position="544"/>
    </location>
</feature>
<evidence type="ECO:0000256" key="3">
    <source>
        <dbReference type="ARBA" id="ARBA00022475"/>
    </source>
</evidence>
<sequence length="808" mass="91779">METPTPGATAQSRFSDYFSAHHRDSSFNSAASSHDPRRSLVPGVRRYPTRKIKLVQGYVLSIDYPVPSAIQNAVQKKYRDGEFAEEFSQLRYTAATCDPDEFVMRNGYNLRPMMYNRHTELLIAVTYQSQNKVLTARTLHGVMQNIRDICNLKKSKFWNQGGPAWQKIVVCLVFDGIDPCNQNTLDVLATIGIYQDGIMKRSVDGRDTTAHIFEYTTQLSVTPNQDLIRPQGDEPTNFPPVQMIFCLKQETTNKINSHRWIFNAFSRMLNPEVVVLLDAGTKPGKESLLALWQSFYNDKNLGGACGEVHAFRETKSLLNPYVAAQDFDLKQASILEKPLESVFGNVSLGDFSAYRYRAIMGRPLEQYFKGDLTLSSKLGKKGFEAMPIFKKNMFLAGDRILGFELIAKAGFKWHLALVKGARAEAEVAHDFADFITNRRHWLNGSLAADLYTIIHFGRLYSSGHNILQLALLHFQMIYTFTRFVMKWFSLASFWMITSVLMGLVGTANDANDNRAWPFGNEASPIINNFLKYGYVFFLGLQFILSLGNRPKGSRLAYSLSFLYFTFIQCYVTVLAFYMVHQATSRFTFDSVLYEDDMLASTWNNLGSSMVLMILVCTYGVHLISSVLYTDPWHCLTSAWAYFAGTTCASNMLMVYAFCNWHDVSIGKKPAPKKSSLPEAQTQKDDKNKFIEELDRPQADIDTIFQATVKRALAVWAPPPEGDEIDVQDLYKGFRTYLVLLWVFSNLAMVLCIMSNGDRQLCLRELPQSRIWNYLLATLWGTVGLFLFRFAGSMWFLAKASVLCCVSRR</sequence>
<dbReference type="InterPro" id="IPR004835">
    <property type="entry name" value="Chitin_synth"/>
</dbReference>
<gene>
    <name evidence="11" type="ORF">N7476_007257</name>
</gene>
<protein>
    <recommendedName>
        <fullName evidence="2 9">Chitin synthase</fullName>
        <ecNumber evidence="2 9">2.4.1.16</ecNumber>
    </recommendedName>
</protein>
<evidence type="ECO:0000313" key="12">
    <source>
        <dbReference type="Proteomes" id="UP001147746"/>
    </source>
</evidence>
<evidence type="ECO:0000256" key="4">
    <source>
        <dbReference type="ARBA" id="ARBA00022676"/>
    </source>
</evidence>
<keyword evidence="4 9" id="KW-0328">Glycosyltransferase</keyword>
<evidence type="ECO:0000256" key="5">
    <source>
        <dbReference type="ARBA" id="ARBA00022679"/>
    </source>
</evidence>
<name>A0A9W9PWX8_9EURO</name>
<feature type="transmembrane region" description="Helical" evidence="9">
    <location>
        <begin position="639"/>
        <end position="657"/>
    </location>
</feature>
<comment type="subcellular location">
    <subcellularLocation>
        <location evidence="1 9">Cell membrane</location>
        <topology evidence="1 9">Multi-pass membrane protein</topology>
    </subcellularLocation>
</comment>
<keyword evidence="6 9" id="KW-0812">Transmembrane</keyword>
<dbReference type="PANTHER" id="PTHR22914:SF39">
    <property type="entry name" value="CHITIN SYNTHASE"/>
    <property type="match status" value="1"/>
</dbReference>
<feature type="transmembrane region" description="Helical" evidence="9">
    <location>
        <begin position="773"/>
        <end position="797"/>
    </location>
</feature>
<dbReference type="EC" id="2.4.1.16" evidence="2 9"/>
<evidence type="ECO:0000256" key="9">
    <source>
        <dbReference type="RuleBase" id="RU366040"/>
    </source>
</evidence>
<comment type="catalytic activity">
    <reaction evidence="9">
        <text>[(1-&gt;4)-N-acetyl-beta-D-glucosaminyl](n) + UDP-N-acetyl-alpha-D-glucosamine = [(1-&gt;4)-N-acetyl-beta-D-glucosaminyl](n+1) + UDP + H(+)</text>
        <dbReference type="Rhea" id="RHEA:16637"/>
        <dbReference type="Rhea" id="RHEA-COMP:9593"/>
        <dbReference type="Rhea" id="RHEA-COMP:9595"/>
        <dbReference type="ChEBI" id="CHEBI:15378"/>
        <dbReference type="ChEBI" id="CHEBI:17029"/>
        <dbReference type="ChEBI" id="CHEBI:57705"/>
        <dbReference type="ChEBI" id="CHEBI:58223"/>
        <dbReference type="EC" id="2.4.1.16"/>
    </reaction>
</comment>
<comment type="caution">
    <text evidence="11">The sequence shown here is derived from an EMBL/GenBank/DDBJ whole genome shotgun (WGS) entry which is preliminary data.</text>
</comment>
<dbReference type="GO" id="GO:0071555">
    <property type="term" value="P:cell wall organization"/>
    <property type="evidence" value="ECO:0007669"/>
    <property type="project" value="UniProtKB-KW"/>
</dbReference>
<dbReference type="EMBL" id="JAPZBO010000007">
    <property type="protein sequence ID" value="KAJ5311397.1"/>
    <property type="molecule type" value="Genomic_DNA"/>
</dbReference>
<keyword evidence="7 9" id="KW-1133">Transmembrane helix</keyword>
<evidence type="ECO:0000259" key="10">
    <source>
        <dbReference type="Pfam" id="PF08407"/>
    </source>
</evidence>
<evidence type="ECO:0000256" key="8">
    <source>
        <dbReference type="ARBA" id="ARBA00023136"/>
    </source>
</evidence>
<feature type="domain" description="Chitin synthase N-terminal" evidence="10">
    <location>
        <begin position="49"/>
        <end position="120"/>
    </location>
</feature>
<keyword evidence="9" id="KW-0961">Cell wall biogenesis/degradation</keyword>
<dbReference type="AlphaFoldDB" id="A0A9W9PWX8"/>
<feature type="transmembrane region" description="Helical" evidence="9">
    <location>
        <begin position="483"/>
        <end position="505"/>
    </location>
</feature>
<evidence type="ECO:0000313" key="11">
    <source>
        <dbReference type="EMBL" id="KAJ5311397.1"/>
    </source>
</evidence>